<dbReference type="GO" id="GO:0009252">
    <property type="term" value="P:peptidoglycan biosynthetic process"/>
    <property type="evidence" value="ECO:0007669"/>
    <property type="project" value="UniProtKB-UniPathway"/>
</dbReference>
<dbReference type="SUPFAM" id="SSF141523">
    <property type="entry name" value="L,D-transpeptidase catalytic domain-like"/>
    <property type="match status" value="1"/>
</dbReference>
<feature type="active site" description="Proton donor/acceptor" evidence="7">
    <location>
        <position position="124"/>
    </location>
</feature>
<dbReference type="AlphaFoldDB" id="A5G8U9"/>
<dbReference type="Gene3D" id="2.40.440.10">
    <property type="entry name" value="L,D-transpeptidase catalytic domain-like"/>
    <property type="match status" value="1"/>
</dbReference>
<protein>
    <submittedName>
        <fullName evidence="9">Uncharacterized protein-like protein</fullName>
    </submittedName>
</protein>
<dbReference type="Pfam" id="PF03734">
    <property type="entry name" value="YkuD"/>
    <property type="match status" value="1"/>
</dbReference>
<sequence length="171" mass="18911">MVKRQKKVLSLIVGIFLVGSQPAEQVQASITRADKVVVIKSERVMKLLKEGTVVKSYEIALGKEPVGAKAQKGDKKTPEGTYILDRRNSNSKFYRSIHVSYPNRSDLENAQKYGVSPGGDIMIHGLPKGLERVGELHTLINWTKGCIAVTNAQMDEIWQMVPVGTPIEIQP</sequence>
<accession>A5G8U9</accession>
<evidence type="ECO:0000256" key="5">
    <source>
        <dbReference type="ARBA" id="ARBA00022984"/>
    </source>
</evidence>
<dbReference type="HOGENOM" id="CLU_102842_0_1_7"/>
<dbReference type="GO" id="GO:0016740">
    <property type="term" value="F:transferase activity"/>
    <property type="evidence" value="ECO:0007669"/>
    <property type="project" value="UniProtKB-KW"/>
</dbReference>
<dbReference type="GO" id="GO:0071555">
    <property type="term" value="P:cell wall organization"/>
    <property type="evidence" value="ECO:0007669"/>
    <property type="project" value="UniProtKB-UniRule"/>
</dbReference>
<reference evidence="9 10" key="1">
    <citation type="submission" date="2007-05" db="EMBL/GenBank/DDBJ databases">
        <title>Complete sequence of Geobacter uraniireducens Rf4.</title>
        <authorList>
            <consortium name="US DOE Joint Genome Institute"/>
            <person name="Copeland A."/>
            <person name="Lucas S."/>
            <person name="Lapidus A."/>
            <person name="Barry K."/>
            <person name="Detter J.C."/>
            <person name="Glavina del Rio T."/>
            <person name="Hammon N."/>
            <person name="Israni S."/>
            <person name="Dalin E."/>
            <person name="Tice H."/>
            <person name="Pitluck S."/>
            <person name="Chertkov O."/>
            <person name="Brettin T."/>
            <person name="Bruce D."/>
            <person name="Han C."/>
            <person name="Schmutz J."/>
            <person name="Larimer F."/>
            <person name="Land M."/>
            <person name="Hauser L."/>
            <person name="Kyrpides N."/>
            <person name="Mikhailova N."/>
            <person name="Shelobolina E."/>
            <person name="Aklujkar M."/>
            <person name="Lovley D."/>
            <person name="Richardson P."/>
        </authorList>
    </citation>
    <scope>NUCLEOTIDE SEQUENCE [LARGE SCALE GENOMIC DNA]</scope>
    <source>
        <strain evidence="9 10">Rf4</strain>
    </source>
</reference>
<keyword evidence="4 7" id="KW-0133">Cell shape</keyword>
<name>A5G8U9_GEOUR</name>
<keyword evidence="10" id="KW-1185">Reference proteome</keyword>
<evidence type="ECO:0000256" key="7">
    <source>
        <dbReference type="PROSITE-ProRule" id="PRU01373"/>
    </source>
</evidence>
<keyword evidence="3" id="KW-0808">Transferase</keyword>
<keyword evidence="6 7" id="KW-0961">Cell wall biogenesis/degradation</keyword>
<dbReference type="GO" id="GO:0004180">
    <property type="term" value="F:carboxypeptidase activity"/>
    <property type="evidence" value="ECO:0007669"/>
    <property type="project" value="UniProtKB-ARBA"/>
</dbReference>
<evidence type="ECO:0000313" key="10">
    <source>
        <dbReference type="Proteomes" id="UP000006695"/>
    </source>
</evidence>
<evidence type="ECO:0000256" key="1">
    <source>
        <dbReference type="ARBA" id="ARBA00004752"/>
    </source>
</evidence>
<keyword evidence="5 7" id="KW-0573">Peptidoglycan synthesis</keyword>
<dbReference type="MEROPS" id="C82.A01"/>
<dbReference type="STRING" id="351605.Gura_4074"/>
<evidence type="ECO:0000256" key="6">
    <source>
        <dbReference type="ARBA" id="ARBA00023316"/>
    </source>
</evidence>
<organism evidence="9 10">
    <name type="scientific">Geotalea uraniireducens (strain Rf4)</name>
    <name type="common">Geobacter uraniireducens</name>
    <dbReference type="NCBI Taxonomy" id="351605"/>
    <lineage>
        <taxon>Bacteria</taxon>
        <taxon>Pseudomonadati</taxon>
        <taxon>Thermodesulfobacteriota</taxon>
        <taxon>Desulfuromonadia</taxon>
        <taxon>Geobacterales</taxon>
        <taxon>Geobacteraceae</taxon>
        <taxon>Geotalea</taxon>
    </lineage>
</organism>
<comment type="pathway">
    <text evidence="1 7">Cell wall biogenesis; peptidoglycan biosynthesis.</text>
</comment>
<evidence type="ECO:0000313" key="9">
    <source>
        <dbReference type="EMBL" id="ABQ28217.1"/>
    </source>
</evidence>
<dbReference type="EMBL" id="CP000698">
    <property type="protein sequence ID" value="ABQ28217.1"/>
    <property type="molecule type" value="Genomic_DNA"/>
</dbReference>
<gene>
    <name evidence="9" type="ordered locus">Gura_4074</name>
</gene>
<dbReference type="InterPro" id="IPR005490">
    <property type="entry name" value="LD_TPept_cat_dom"/>
</dbReference>
<dbReference type="UniPathway" id="UPA00219"/>
<feature type="active site" description="Nucleophile" evidence="7">
    <location>
        <position position="146"/>
    </location>
</feature>
<feature type="domain" description="L,D-TPase catalytic" evidence="8">
    <location>
        <begin position="34"/>
        <end position="170"/>
    </location>
</feature>
<evidence type="ECO:0000256" key="4">
    <source>
        <dbReference type="ARBA" id="ARBA00022960"/>
    </source>
</evidence>
<dbReference type="PROSITE" id="PS52029">
    <property type="entry name" value="LD_TPASE"/>
    <property type="match status" value="1"/>
</dbReference>
<dbReference type="PANTHER" id="PTHR36699">
    <property type="entry name" value="LD-TRANSPEPTIDASE"/>
    <property type="match status" value="1"/>
</dbReference>
<comment type="similarity">
    <text evidence="2">Belongs to the YkuD family.</text>
</comment>
<evidence type="ECO:0000256" key="3">
    <source>
        <dbReference type="ARBA" id="ARBA00022679"/>
    </source>
</evidence>
<dbReference type="CDD" id="cd16913">
    <property type="entry name" value="YkuD_like"/>
    <property type="match status" value="1"/>
</dbReference>
<dbReference type="GO" id="GO:0008360">
    <property type="term" value="P:regulation of cell shape"/>
    <property type="evidence" value="ECO:0007669"/>
    <property type="project" value="UniProtKB-UniRule"/>
</dbReference>
<evidence type="ECO:0000259" key="8">
    <source>
        <dbReference type="PROSITE" id="PS52029"/>
    </source>
</evidence>
<dbReference type="InterPro" id="IPR038063">
    <property type="entry name" value="Transpep_catalytic_dom"/>
</dbReference>
<dbReference type="Proteomes" id="UP000006695">
    <property type="component" value="Chromosome"/>
</dbReference>
<dbReference type="RefSeq" id="WP_011940854.1">
    <property type="nucleotide sequence ID" value="NC_009483.1"/>
</dbReference>
<evidence type="ECO:0000256" key="2">
    <source>
        <dbReference type="ARBA" id="ARBA00005992"/>
    </source>
</evidence>
<dbReference type="PANTHER" id="PTHR36699:SF1">
    <property type="entry name" value="L,D-TRANSPEPTIDASE YAFK-RELATED"/>
    <property type="match status" value="1"/>
</dbReference>
<proteinExistence type="inferred from homology"/>
<dbReference type="KEGG" id="gur:Gura_4074"/>